<evidence type="ECO:0000259" key="1">
    <source>
        <dbReference type="Pfam" id="PF07727"/>
    </source>
</evidence>
<dbReference type="InterPro" id="IPR013103">
    <property type="entry name" value="RVT_2"/>
</dbReference>
<accession>A0A371EQX3</accession>
<keyword evidence="3" id="KW-1185">Reference proteome</keyword>
<dbReference type="STRING" id="157652.A0A371EQX3"/>
<dbReference type="InterPro" id="IPR043502">
    <property type="entry name" value="DNA/RNA_pol_sf"/>
</dbReference>
<protein>
    <recommendedName>
        <fullName evidence="1">Reverse transcriptase Ty1/copia-type domain-containing protein</fullName>
    </recommendedName>
</protein>
<dbReference type="AlphaFoldDB" id="A0A371EQX3"/>
<feature type="non-terminal residue" evidence="2">
    <location>
        <position position="94"/>
    </location>
</feature>
<dbReference type="SUPFAM" id="SSF56672">
    <property type="entry name" value="DNA/RNA polymerases"/>
    <property type="match status" value="1"/>
</dbReference>
<proteinExistence type="predicted"/>
<gene>
    <name evidence="2" type="ORF">CR513_52556</name>
</gene>
<dbReference type="OrthoDB" id="8048545at2759"/>
<comment type="caution">
    <text evidence="2">The sequence shown here is derived from an EMBL/GenBank/DDBJ whole genome shotgun (WGS) entry which is preliminary data.</text>
</comment>
<evidence type="ECO:0000313" key="3">
    <source>
        <dbReference type="Proteomes" id="UP000257109"/>
    </source>
</evidence>
<feature type="domain" description="Reverse transcriptase Ty1/copia-type" evidence="1">
    <location>
        <begin position="2"/>
        <end position="64"/>
    </location>
</feature>
<sequence>MGWRIFQLDVKSAFLNGYLEKNVYVEQPMSVVIKEQKEKVLKLKKVLYGLKQAPRGCYNHIDKFDNSDILLVCLNVDDLIFTGNNPNSFEFFKK</sequence>
<dbReference type="Proteomes" id="UP000257109">
    <property type="component" value="Unassembled WGS sequence"/>
</dbReference>
<dbReference type="EMBL" id="QJKJ01012536">
    <property type="protein sequence ID" value="RDX68458.1"/>
    <property type="molecule type" value="Genomic_DNA"/>
</dbReference>
<feature type="non-terminal residue" evidence="2">
    <location>
        <position position="1"/>
    </location>
</feature>
<organism evidence="2 3">
    <name type="scientific">Mucuna pruriens</name>
    <name type="common">Velvet bean</name>
    <name type="synonym">Dolichos pruriens</name>
    <dbReference type="NCBI Taxonomy" id="157652"/>
    <lineage>
        <taxon>Eukaryota</taxon>
        <taxon>Viridiplantae</taxon>
        <taxon>Streptophyta</taxon>
        <taxon>Embryophyta</taxon>
        <taxon>Tracheophyta</taxon>
        <taxon>Spermatophyta</taxon>
        <taxon>Magnoliopsida</taxon>
        <taxon>eudicotyledons</taxon>
        <taxon>Gunneridae</taxon>
        <taxon>Pentapetalae</taxon>
        <taxon>rosids</taxon>
        <taxon>fabids</taxon>
        <taxon>Fabales</taxon>
        <taxon>Fabaceae</taxon>
        <taxon>Papilionoideae</taxon>
        <taxon>50 kb inversion clade</taxon>
        <taxon>NPAAA clade</taxon>
        <taxon>indigoferoid/millettioid clade</taxon>
        <taxon>Phaseoleae</taxon>
        <taxon>Mucuna</taxon>
    </lineage>
</organism>
<reference evidence="2" key="1">
    <citation type="submission" date="2018-05" db="EMBL/GenBank/DDBJ databases">
        <title>Draft genome of Mucuna pruriens seed.</title>
        <authorList>
            <person name="Nnadi N.E."/>
            <person name="Vos R."/>
            <person name="Hasami M.H."/>
            <person name="Devisetty U.K."/>
            <person name="Aguiy J.C."/>
        </authorList>
    </citation>
    <scope>NUCLEOTIDE SEQUENCE [LARGE SCALE GENOMIC DNA]</scope>
    <source>
        <strain evidence="2">JCA_2017</strain>
    </source>
</reference>
<name>A0A371EQX3_MUCPR</name>
<dbReference type="Pfam" id="PF07727">
    <property type="entry name" value="RVT_2"/>
    <property type="match status" value="1"/>
</dbReference>
<evidence type="ECO:0000313" key="2">
    <source>
        <dbReference type="EMBL" id="RDX68458.1"/>
    </source>
</evidence>